<organism evidence="2 3">
    <name type="scientific">Pendulispora albinea</name>
    <dbReference type="NCBI Taxonomy" id="2741071"/>
    <lineage>
        <taxon>Bacteria</taxon>
        <taxon>Pseudomonadati</taxon>
        <taxon>Myxococcota</taxon>
        <taxon>Myxococcia</taxon>
        <taxon>Myxococcales</taxon>
        <taxon>Sorangiineae</taxon>
        <taxon>Pendulisporaceae</taxon>
        <taxon>Pendulispora</taxon>
    </lineage>
</organism>
<dbReference type="PANTHER" id="PTHR43211:SF1">
    <property type="entry name" value="BLL6422 PROTEIN"/>
    <property type="match status" value="1"/>
</dbReference>
<evidence type="ECO:0000313" key="3">
    <source>
        <dbReference type="Proteomes" id="UP001370348"/>
    </source>
</evidence>
<evidence type="ECO:0000259" key="1">
    <source>
        <dbReference type="Pfam" id="PF01557"/>
    </source>
</evidence>
<dbReference type="EMBL" id="CP089984">
    <property type="protein sequence ID" value="WXB12976.1"/>
    <property type="molecule type" value="Genomic_DNA"/>
</dbReference>
<protein>
    <submittedName>
        <fullName evidence="2">Fumarylacetoacetate hydrolase family protein</fullName>
    </submittedName>
</protein>
<proteinExistence type="predicted"/>
<sequence length="347" mass="38508">MKLVTFQTPNPSSSTRYGILDGQRILDLETGFRWFERDRGRNADRAFVTERYGAGLLGFIERAAEARPAADELLRRAHEGKLDESFDGASLFVPAAEVTLLAPLPRPPSMRDGYAFRQHVETARRNRGVEMIPEFDQFPVFYFTNHQAVVGPGELRVLPRQLDRLDFELEAAIVVGKRGRNVPASRADELIFGLTIMNDFSARVLQMEEMKLSLGPAKGKDFATALGPYLCTLDELAPHTTRTDRGNVFDLEMRAFVNDVQVSRGNVKDMNWTFAQILERASYGATLYPGDVIGSGTCGTGCFLELNGSKITNNQWLQPGDRVALEIDGLGQLLNTIAADEETCQVG</sequence>
<dbReference type="GO" id="GO:0016787">
    <property type="term" value="F:hydrolase activity"/>
    <property type="evidence" value="ECO:0007669"/>
    <property type="project" value="UniProtKB-KW"/>
</dbReference>
<dbReference type="Pfam" id="PF01557">
    <property type="entry name" value="FAA_hydrolase"/>
    <property type="match status" value="1"/>
</dbReference>
<dbReference type="RefSeq" id="WP_394822595.1">
    <property type="nucleotide sequence ID" value="NZ_CP089984.1"/>
</dbReference>
<gene>
    <name evidence="2" type="ORF">LZC94_34640</name>
</gene>
<reference evidence="2 3" key="1">
    <citation type="submission" date="2021-12" db="EMBL/GenBank/DDBJ databases">
        <title>Discovery of the Pendulisporaceae a myxobacterial family with distinct sporulation behavior and unique specialized metabolism.</title>
        <authorList>
            <person name="Garcia R."/>
            <person name="Popoff A."/>
            <person name="Bader C.D."/>
            <person name="Loehr J."/>
            <person name="Walesch S."/>
            <person name="Walt C."/>
            <person name="Boldt J."/>
            <person name="Bunk B."/>
            <person name="Haeckl F.J.F.P.J."/>
            <person name="Gunesch A.P."/>
            <person name="Birkelbach J."/>
            <person name="Nuebel U."/>
            <person name="Pietschmann T."/>
            <person name="Bach T."/>
            <person name="Mueller R."/>
        </authorList>
    </citation>
    <scope>NUCLEOTIDE SEQUENCE [LARGE SCALE GENOMIC DNA]</scope>
    <source>
        <strain evidence="2 3">MSr11954</strain>
    </source>
</reference>
<feature type="domain" description="Fumarylacetoacetase-like C-terminal" evidence="1">
    <location>
        <begin position="111"/>
        <end position="337"/>
    </location>
</feature>
<dbReference type="PANTHER" id="PTHR43211">
    <property type="entry name" value="FUMARYLACETOACETATE HYDROLASE"/>
    <property type="match status" value="1"/>
</dbReference>
<name>A0ABZ2LT83_9BACT</name>
<dbReference type="Gene3D" id="3.90.850.10">
    <property type="entry name" value="Fumarylacetoacetase-like, C-terminal domain"/>
    <property type="match status" value="1"/>
</dbReference>
<keyword evidence="3" id="KW-1185">Reference proteome</keyword>
<dbReference type="InterPro" id="IPR011234">
    <property type="entry name" value="Fumarylacetoacetase-like_C"/>
</dbReference>
<dbReference type="SUPFAM" id="SSF56529">
    <property type="entry name" value="FAH"/>
    <property type="match status" value="1"/>
</dbReference>
<dbReference type="InterPro" id="IPR036663">
    <property type="entry name" value="Fumarylacetoacetase_C_sf"/>
</dbReference>
<accession>A0ABZ2LT83</accession>
<dbReference type="Proteomes" id="UP001370348">
    <property type="component" value="Chromosome"/>
</dbReference>
<keyword evidence="2" id="KW-0378">Hydrolase</keyword>
<evidence type="ECO:0000313" key="2">
    <source>
        <dbReference type="EMBL" id="WXB12976.1"/>
    </source>
</evidence>